<comment type="caution">
    <text evidence="2">The sequence shown here is derived from an EMBL/GenBank/DDBJ whole genome shotgun (WGS) entry which is preliminary data.</text>
</comment>
<keyword evidence="1" id="KW-0732">Signal</keyword>
<evidence type="ECO:0000256" key="1">
    <source>
        <dbReference type="SAM" id="SignalP"/>
    </source>
</evidence>
<organism evidence="2 3">
    <name type="scientific">Cylicocyclus nassatus</name>
    <name type="common">Nematode worm</name>
    <dbReference type="NCBI Taxonomy" id="53992"/>
    <lineage>
        <taxon>Eukaryota</taxon>
        <taxon>Metazoa</taxon>
        <taxon>Ecdysozoa</taxon>
        <taxon>Nematoda</taxon>
        <taxon>Chromadorea</taxon>
        <taxon>Rhabditida</taxon>
        <taxon>Rhabditina</taxon>
        <taxon>Rhabditomorpha</taxon>
        <taxon>Strongyloidea</taxon>
        <taxon>Strongylidae</taxon>
        <taxon>Cylicocyclus</taxon>
    </lineage>
</organism>
<accession>A0AA36MGL7</accession>
<dbReference type="AlphaFoldDB" id="A0AA36MGL7"/>
<proteinExistence type="predicted"/>
<keyword evidence="3" id="KW-1185">Reference proteome</keyword>
<reference evidence="2" key="1">
    <citation type="submission" date="2023-07" db="EMBL/GenBank/DDBJ databases">
        <authorList>
            <consortium name="CYATHOMIX"/>
        </authorList>
    </citation>
    <scope>NUCLEOTIDE SEQUENCE</scope>
    <source>
        <strain evidence="2">N/A</strain>
    </source>
</reference>
<evidence type="ECO:0000313" key="2">
    <source>
        <dbReference type="EMBL" id="CAJ0608527.1"/>
    </source>
</evidence>
<feature type="chain" id="PRO_5041227867" evidence="1">
    <location>
        <begin position="19"/>
        <end position="148"/>
    </location>
</feature>
<gene>
    <name evidence="2" type="ORF">CYNAS_LOCUS20510</name>
</gene>
<protein>
    <submittedName>
        <fullName evidence="2">Uncharacterized protein</fullName>
    </submittedName>
</protein>
<name>A0AA36MGL7_CYLNA</name>
<evidence type="ECO:0000313" key="3">
    <source>
        <dbReference type="Proteomes" id="UP001176961"/>
    </source>
</evidence>
<dbReference type="EMBL" id="CATQJL010000316">
    <property type="protein sequence ID" value="CAJ0608527.1"/>
    <property type="molecule type" value="Genomic_DNA"/>
</dbReference>
<feature type="signal peptide" evidence="1">
    <location>
        <begin position="1"/>
        <end position="18"/>
    </location>
</feature>
<sequence>MRAYFIGLLLCLFEAKQCYHMKASQIRISEIAKGEYEKYLTDTCQEHKKEAYSVDDYLEWEHNEFLRSLRIALLPDTADGDFRAALSTGMLDVVPALFDVPEKPSGSCHRRNQTVDFEERIHVYTSFEDVLLDLVLSSKIAEGQLGPI</sequence>
<dbReference type="Proteomes" id="UP001176961">
    <property type="component" value="Unassembled WGS sequence"/>
</dbReference>